<proteinExistence type="predicted"/>
<dbReference type="RefSeq" id="WP_073548881.1">
    <property type="nucleotide sequence ID" value="NZ_CAWMVK010000039.1"/>
</dbReference>
<comment type="caution">
    <text evidence="1">The sequence shown here is derived from an EMBL/GenBank/DDBJ whole genome shotgun (WGS) entry which is preliminary data.</text>
</comment>
<sequence length="78" mass="9126">MNKRYSDREFINFLQTELAISPADIGVMLRHRESDSAPLPMILWQYGLVSLAQLTQIFDWIEAKTYVGIYSWAIEMEI</sequence>
<evidence type="ECO:0000313" key="1">
    <source>
        <dbReference type="EMBL" id="OKH27800.1"/>
    </source>
</evidence>
<name>A0A1U7HW31_9CHRO</name>
<dbReference type="Pfam" id="PF11165">
    <property type="entry name" value="DUF2949"/>
    <property type="match status" value="1"/>
</dbReference>
<reference evidence="1 2" key="1">
    <citation type="submission" date="2016-11" db="EMBL/GenBank/DDBJ databases">
        <title>Draft Genome Sequences of Nine Cyanobacterial Strains from Diverse Habitats.</title>
        <authorList>
            <person name="Zhu T."/>
            <person name="Hou S."/>
            <person name="Lu X."/>
            <person name="Hess W.R."/>
        </authorList>
    </citation>
    <scope>NUCLEOTIDE SEQUENCE [LARGE SCALE GENOMIC DNA]</scope>
    <source>
        <strain evidence="1 2">5.2 s.c.1</strain>
    </source>
</reference>
<accession>A0A1U7HW31</accession>
<protein>
    <submittedName>
        <fullName evidence="1">DUF2949 domain-containing protein</fullName>
    </submittedName>
</protein>
<dbReference type="STRING" id="247279.NIES1031_07770"/>
<dbReference type="Proteomes" id="UP000185984">
    <property type="component" value="Unassembled WGS sequence"/>
</dbReference>
<dbReference type="InterPro" id="IPR021336">
    <property type="entry name" value="DUF2949"/>
</dbReference>
<gene>
    <name evidence="1" type="ORF">NIES1031_07770</name>
</gene>
<keyword evidence="2" id="KW-1185">Reference proteome</keyword>
<evidence type="ECO:0000313" key="2">
    <source>
        <dbReference type="Proteomes" id="UP000185984"/>
    </source>
</evidence>
<dbReference type="EMBL" id="MRCC01000005">
    <property type="protein sequence ID" value="OKH27800.1"/>
    <property type="molecule type" value="Genomic_DNA"/>
</dbReference>
<organism evidence="1 2">
    <name type="scientific">Chroogloeocystis siderophila 5.2 s.c.1</name>
    <dbReference type="NCBI Taxonomy" id="247279"/>
    <lineage>
        <taxon>Bacteria</taxon>
        <taxon>Bacillati</taxon>
        <taxon>Cyanobacteriota</taxon>
        <taxon>Cyanophyceae</taxon>
        <taxon>Oscillatoriophycideae</taxon>
        <taxon>Chroococcales</taxon>
        <taxon>Chroococcaceae</taxon>
        <taxon>Chroogloeocystis</taxon>
    </lineage>
</organism>
<dbReference type="AlphaFoldDB" id="A0A1U7HW31"/>
<dbReference type="OrthoDB" id="433602at2"/>